<evidence type="ECO:0000313" key="6">
    <source>
        <dbReference type="Proteomes" id="UP000253868"/>
    </source>
</evidence>
<sequence length="415" mass="43528">MTSETTLGVDSVRLWNSLREVSAFGATAGGGLDRLALGDHDRAARDHLVRAAQERGWAVAVDPVGNIFVTRPGTEPGAAPVLMGSHLDSQPLGGRYDGTYGVLAGLEVLRTLDDAGVRTRRPLVLADWTNEEGSRFSPSMLGSAVYTGAHDLAGALARTDHAGATLGGELARIGYAGTPDGVPRRLHRALEVHIEQGPVLEDEGVDIGVVTGVYGIRWYDVSVRGAGGHSGTTPMSARRDALVAAGAVVRSVSELADALSPELRATTGEIVVSPNSRNSIPGSVRLALDVRHPEDAVLDRAERAIEERTAEIARASGTAITVEPVLSQPPTVFDAGTAAAVRRVADRLGLSRRDLVSGAGHDSVHLSRIAPTAMIFIPCVGGVSHHESENIRQDWAVNGANVLLHTALDAARESD</sequence>
<dbReference type="InterPro" id="IPR010158">
    <property type="entry name" value="Amidase_Cbmase"/>
</dbReference>
<dbReference type="Proteomes" id="UP000253868">
    <property type="component" value="Chromosome"/>
</dbReference>
<evidence type="ECO:0000313" key="5">
    <source>
        <dbReference type="EMBL" id="AXG82957.1"/>
    </source>
</evidence>
<dbReference type="NCBIfam" id="NF006769">
    <property type="entry name" value="PRK09290.1-3"/>
    <property type="match status" value="1"/>
</dbReference>
<feature type="domain" description="Peptidase M20 dimerisation" evidence="4">
    <location>
        <begin position="212"/>
        <end position="313"/>
    </location>
</feature>
<dbReference type="GO" id="GO:0046872">
    <property type="term" value="F:metal ion binding"/>
    <property type="evidence" value="ECO:0007669"/>
    <property type="project" value="UniProtKB-KW"/>
</dbReference>
<keyword evidence="2 5" id="KW-0378">Hydrolase</keyword>
<gene>
    <name evidence="5" type="ORF">DVK44_27985</name>
</gene>
<accession>A0A345I1Y3</accession>
<dbReference type="SUPFAM" id="SSF55031">
    <property type="entry name" value="Bacterial exopeptidase dimerisation domain"/>
    <property type="match status" value="1"/>
</dbReference>
<dbReference type="Gene3D" id="3.40.630.10">
    <property type="entry name" value="Zn peptidases"/>
    <property type="match status" value="1"/>
</dbReference>
<feature type="binding site" evidence="3">
    <location>
        <position position="86"/>
    </location>
    <ligand>
        <name>Zn(2+)</name>
        <dbReference type="ChEBI" id="CHEBI:29105"/>
        <label>1</label>
    </ligand>
</feature>
<dbReference type="EMBL" id="CP031194">
    <property type="protein sequence ID" value="AXG82957.1"/>
    <property type="molecule type" value="Genomic_DNA"/>
</dbReference>
<evidence type="ECO:0000259" key="4">
    <source>
        <dbReference type="Pfam" id="PF07687"/>
    </source>
</evidence>
<feature type="binding site" evidence="3">
    <location>
        <position position="193"/>
    </location>
    <ligand>
        <name>Zn(2+)</name>
        <dbReference type="ChEBI" id="CHEBI:29105"/>
        <label>1</label>
    </ligand>
</feature>
<proteinExistence type="inferred from homology"/>
<comment type="cofactor">
    <cofactor evidence="3">
        <name>Zn(2+)</name>
        <dbReference type="ChEBI" id="CHEBI:29105"/>
    </cofactor>
    <text evidence="3">Binds 2 Zn(2+) ions per subunit.</text>
</comment>
<dbReference type="Pfam" id="PF07687">
    <property type="entry name" value="M20_dimer"/>
    <property type="match status" value="1"/>
</dbReference>
<dbReference type="PANTHER" id="PTHR32494">
    <property type="entry name" value="ALLANTOATE DEIMINASE-RELATED"/>
    <property type="match status" value="1"/>
</dbReference>
<comment type="similarity">
    <text evidence="1">Belongs to the peptidase M20 family.</text>
</comment>
<dbReference type="KEGG" id="spad:DVK44_27985"/>
<evidence type="ECO:0000256" key="3">
    <source>
        <dbReference type="PIRSR" id="PIRSR001235-1"/>
    </source>
</evidence>
<evidence type="ECO:0000256" key="2">
    <source>
        <dbReference type="ARBA" id="ARBA00022801"/>
    </source>
</evidence>
<dbReference type="InterPro" id="IPR002933">
    <property type="entry name" value="Peptidase_M20"/>
</dbReference>
<dbReference type="OrthoDB" id="9808195at2"/>
<dbReference type="PIRSF" id="PIRSF001235">
    <property type="entry name" value="Amidase_carbamoylase"/>
    <property type="match status" value="1"/>
</dbReference>
<organism evidence="5 6">
    <name type="scientific">Streptomyces paludis</name>
    <dbReference type="NCBI Taxonomy" id="2282738"/>
    <lineage>
        <taxon>Bacteria</taxon>
        <taxon>Bacillati</taxon>
        <taxon>Actinomycetota</taxon>
        <taxon>Actinomycetes</taxon>
        <taxon>Kitasatosporales</taxon>
        <taxon>Streptomycetaceae</taxon>
        <taxon>Streptomyces</taxon>
    </lineage>
</organism>
<name>A0A345I1Y3_9ACTN</name>
<keyword evidence="6" id="KW-1185">Reference proteome</keyword>
<reference evidence="6" key="1">
    <citation type="submission" date="2018-07" db="EMBL/GenBank/DDBJ databases">
        <authorList>
            <person name="Zhao J."/>
        </authorList>
    </citation>
    <scope>NUCLEOTIDE SEQUENCE [LARGE SCALE GENOMIC DNA]</scope>
    <source>
        <strain evidence="6">GSSD-12</strain>
    </source>
</reference>
<dbReference type="SUPFAM" id="SSF53187">
    <property type="entry name" value="Zn-dependent exopeptidases"/>
    <property type="match status" value="1"/>
</dbReference>
<dbReference type="Pfam" id="PF01546">
    <property type="entry name" value="Peptidase_M20"/>
    <property type="match status" value="1"/>
</dbReference>
<feature type="binding site" evidence="3">
    <location>
        <position position="97"/>
    </location>
    <ligand>
        <name>Zn(2+)</name>
        <dbReference type="ChEBI" id="CHEBI:29105"/>
        <label>2</label>
    </ligand>
</feature>
<dbReference type="InterPro" id="IPR036264">
    <property type="entry name" value="Bact_exopeptidase_dim_dom"/>
</dbReference>
<feature type="binding site" evidence="3">
    <location>
        <position position="385"/>
    </location>
    <ligand>
        <name>Zn(2+)</name>
        <dbReference type="ChEBI" id="CHEBI:29105"/>
        <label>2</label>
    </ligand>
</feature>
<dbReference type="GO" id="GO:0016813">
    <property type="term" value="F:hydrolase activity, acting on carbon-nitrogen (but not peptide) bonds, in linear amidines"/>
    <property type="evidence" value="ECO:0007669"/>
    <property type="project" value="InterPro"/>
</dbReference>
<dbReference type="AlphaFoldDB" id="A0A345I1Y3"/>
<feature type="binding site" evidence="3">
    <location>
        <position position="97"/>
    </location>
    <ligand>
        <name>Zn(2+)</name>
        <dbReference type="ChEBI" id="CHEBI:29105"/>
        <label>1</label>
    </ligand>
</feature>
<evidence type="ECO:0000256" key="1">
    <source>
        <dbReference type="ARBA" id="ARBA00006153"/>
    </source>
</evidence>
<dbReference type="InterPro" id="IPR011650">
    <property type="entry name" value="Peptidase_M20_dimer"/>
</dbReference>
<keyword evidence="3" id="KW-0479">Metal-binding</keyword>
<feature type="binding site" evidence="3">
    <location>
        <position position="132"/>
    </location>
    <ligand>
        <name>Zn(2+)</name>
        <dbReference type="ChEBI" id="CHEBI:29105"/>
        <label>2</label>
    </ligand>
</feature>
<keyword evidence="3" id="KW-0862">Zinc</keyword>
<dbReference type="Gene3D" id="3.30.70.360">
    <property type="match status" value="1"/>
</dbReference>
<dbReference type="PANTHER" id="PTHR32494:SF5">
    <property type="entry name" value="ALLANTOATE AMIDOHYDROLASE"/>
    <property type="match status" value="1"/>
</dbReference>
<dbReference type="NCBIfam" id="TIGR01879">
    <property type="entry name" value="hydantase"/>
    <property type="match status" value="1"/>
</dbReference>
<dbReference type="CDD" id="cd03884">
    <property type="entry name" value="M20_bAS"/>
    <property type="match status" value="1"/>
</dbReference>
<protein>
    <submittedName>
        <fullName evidence="5">Zn-dependent hydrolase</fullName>
    </submittedName>
</protein>